<dbReference type="PRINTS" id="PR00778">
    <property type="entry name" value="HTHARSR"/>
</dbReference>
<dbReference type="PANTHER" id="PTHR33154">
    <property type="entry name" value="TRANSCRIPTIONAL REGULATOR, ARSR FAMILY"/>
    <property type="match status" value="1"/>
</dbReference>
<dbReference type="Pfam" id="PF19361">
    <property type="entry name" value="DUF5937"/>
    <property type="match status" value="1"/>
</dbReference>
<dbReference type="SUPFAM" id="SSF46785">
    <property type="entry name" value="Winged helix' DNA-binding domain"/>
    <property type="match status" value="1"/>
</dbReference>
<dbReference type="InterPro" id="IPR051081">
    <property type="entry name" value="HTH_MetalResp_TranReg"/>
</dbReference>
<comment type="caution">
    <text evidence="5">The sequence shown here is derived from an EMBL/GenBank/DDBJ whole genome shotgun (WGS) entry which is preliminary data.</text>
</comment>
<evidence type="ECO:0000256" key="1">
    <source>
        <dbReference type="ARBA" id="ARBA00023015"/>
    </source>
</evidence>
<sequence length="361" mass="38898">MTLRIDVSGVGGEPVRFAASPLAELTAMLHVLAEPGHHPLFAGWAADVWAGLLPELAERLREAEFLWRSSQADFLLPARPRPTLAEELDDVDLISDETYVTAALVTTCGSSRVHFRGASPLTDAVARERALEVAQARGALQEAFAERLLADPGAVRARVRETLEECAGAFFERAWAGVAVRIADDLRLKNELLRRRGPAAALASVSGAVTLAADGGRIVVDKVQDKATVARGAGVTFIPSVFGRPHLVAVHAPGWHPVVQYPVAEPEPGDPVPLETVTLRLEALAHPVRLRLLRTLARGPHTTGELAGFWDLTAPEVSRHLAVLRRAGLLTGRRDGRYVRYSLNLSDLTALGTDLLSAVLR</sequence>
<keyword evidence="6" id="KW-1185">Reference proteome</keyword>
<dbReference type="InterPro" id="IPR001845">
    <property type="entry name" value="HTH_ArsR_DNA-bd_dom"/>
</dbReference>
<accession>A0A7K0CG07</accession>
<dbReference type="RefSeq" id="WP_153451909.1">
    <property type="nucleotide sequence ID" value="NZ_WEGJ01000006.1"/>
</dbReference>
<organism evidence="5 6">
    <name type="scientific">Streptomyces smaragdinus</name>
    <dbReference type="NCBI Taxonomy" id="2585196"/>
    <lineage>
        <taxon>Bacteria</taxon>
        <taxon>Bacillati</taxon>
        <taxon>Actinomycetota</taxon>
        <taxon>Actinomycetes</taxon>
        <taxon>Kitasatosporales</taxon>
        <taxon>Streptomycetaceae</taxon>
        <taxon>Streptomyces</taxon>
    </lineage>
</organism>
<dbReference type="CDD" id="cd00090">
    <property type="entry name" value="HTH_ARSR"/>
    <property type="match status" value="1"/>
</dbReference>
<protein>
    <recommendedName>
        <fullName evidence="4">HTH arsR-type domain-containing protein</fullName>
    </recommendedName>
</protein>
<keyword evidence="2" id="KW-0238">DNA-binding</keyword>
<evidence type="ECO:0000256" key="3">
    <source>
        <dbReference type="ARBA" id="ARBA00023163"/>
    </source>
</evidence>
<dbReference type="Proteomes" id="UP000466345">
    <property type="component" value="Unassembled WGS sequence"/>
</dbReference>
<dbReference type="InterPro" id="IPR036390">
    <property type="entry name" value="WH_DNA-bd_sf"/>
</dbReference>
<reference evidence="5 6" key="1">
    <citation type="submission" date="2019-10" db="EMBL/GenBank/DDBJ databases">
        <title>Streptomyces smaragdinus sp. nov. and Streptomyces fabii sp. nov., isolated from the gut of fungus growing-termite Macrotermes natalensis.</title>
        <authorList>
            <person name="Schwitalla J."/>
            <person name="Benndorf R."/>
            <person name="Martin K."/>
            <person name="De Beer W."/>
            <person name="Kaster A.-K."/>
            <person name="Vollmers J."/>
            <person name="Poulsen M."/>
            <person name="Beemelmanns C."/>
        </authorList>
    </citation>
    <scope>NUCLEOTIDE SEQUENCE [LARGE SCALE GENOMIC DNA]</scope>
    <source>
        <strain evidence="5 6">RB5</strain>
    </source>
</reference>
<dbReference type="InterPro" id="IPR045981">
    <property type="entry name" value="DUF5937"/>
</dbReference>
<gene>
    <name evidence="5" type="ORF">SRB5_25210</name>
</gene>
<dbReference type="GO" id="GO:0003700">
    <property type="term" value="F:DNA-binding transcription factor activity"/>
    <property type="evidence" value="ECO:0007669"/>
    <property type="project" value="InterPro"/>
</dbReference>
<dbReference type="GO" id="GO:0003677">
    <property type="term" value="F:DNA binding"/>
    <property type="evidence" value="ECO:0007669"/>
    <property type="project" value="UniProtKB-KW"/>
</dbReference>
<dbReference type="EMBL" id="WEGJ01000006">
    <property type="protein sequence ID" value="MQY12388.1"/>
    <property type="molecule type" value="Genomic_DNA"/>
</dbReference>
<dbReference type="InterPro" id="IPR011991">
    <property type="entry name" value="ArsR-like_HTH"/>
</dbReference>
<dbReference type="SMART" id="SM00418">
    <property type="entry name" value="HTH_ARSR"/>
    <property type="match status" value="1"/>
</dbReference>
<evidence type="ECO:0000256" key="2">
    <source>
        <dbReference type="ARBA" id="ARBA00023125"/>
    </source>
</evidence>
<keyword evidence="1" id="KW-0805">Transcription regulation</keyword>
<name>A0A7K0CG07_9ACTN</name>
<dbReference type="PROSITE" id="PS50987">
    <property type="entry name" value="HTH_ARSR_2"/>
    <property type="match status" value="1"/>
</dbReference>
<evidence type="ECO:0000313" key="5">
    <source>
        <dbReference type="EMBL" id="MQY12388.1"/>
    </source>
</evidence>
<dbReference type="InterPro" id="IPR036388">
    <property type="entry name" value="WH-like_DNA-bd_sf"/>
</dbReference>
<dbReference type="AlphaFoldDB" id="A0A7K0CG07"/>
<feature type="domain" description="HTH arsR-type" evidence="4">
    <location>
        <begin position="269"/>
        <end position="361"/>
    </location>
</feature>
<keyword evidence="3" id="KW-0804">Transcription</keyword>
<proteinExistence type="predicted"/>
<evidence type="ECO:0000313" key="6">
    <source>
        <dbReference type="Proteomes" id="UP000466345"/>
    </source>
</evidence>
<dbReference type="Gene3D" id="1.10.10.10">
    <property type="entry name" value="Winged helix-like DNA-binding domain superfamily/Winged helix DNA-binding domain"/>
    <property type="match status" value="1"/>
</dbReference>
<dbReference type="NCBIfam" id="NF033788">
    <property type="entry name" value="HTH_metalloreg"/>
    <property type="match status" value="1"/>
</dbReference>
<dbReference type="Pfam" id="PF12840">
    <property type="entry name" value="HTH_20"/>
    <property type="match status" value="1"/>
</dbReference>
<dbReference type="PANTHER" id="PTHR33154:SF33">
    <property type="entry name" value="TRANSCRIPTIONAL REPRESSOR SDPR"/>
    <property type="match status" value="1"/>
</dbReference>
<dbReference type="OrthoDB" id="3396564at2"/>
<evidence type="ECO:0000259" key="4">
    <source>
        <dbReference type="PROSITE" id="PS50987"/>
    </source>
</evidence>